<dbReference type="PROSITE" id="PS00134">
    <property type="entry name" value="TRYPSIN_HIS"/>
    <property type="match status" value="1"/>
</dbReference>
<dbReference type="Pfam" id="PF00089">
    <property type="entry name" value="Trypsin"/>
    <property type="match status" value="1"/>
</dbReference>
<comment type="subcellular location">
    <subcellularLocation>
        <location evidence="1">Secreted</location>
    </subcellularLocation>
</comment>
<accession>A0A8J2K3B6</accession>
<dbReference type="InterPro" id="IPR051487">
    <property type="entry name" value="Ser/Thr_Proteases_Immune/Dev"/>
</dbReference>
<name>A0A8J2K3B6_9HEXA</name>
<evidence type="ECO:0000256" key="5">
    <source>
        <dbReference type="ARBA" id="ARBA00068096"/>
    </source>
</evidence>
<evidence type="ECO:0000256" key="2">
    <source>
        <dbReference type="ARBA" id="ARBA00022525"/>
    </source>
</evidence>
<dbReference type="SMART" id="SM00020">
    <property type="entry name" value="Tryp_SPc"/>
    <property type="match status" value="1"/>
</dbReference>
<dbReference type="OrthoDB" id="5918597at2759"/>
<dbReference type="PANTHER" id="PTHR24256">
    <property type="entry name" value="TRYPTASE-RELATED"/>
    <property type="match status" value="1"/>
</dbReference>
<dbReference type="CDD" id="cd00190">
    <property type="entry name" value="Tryp_SPc"/>
    <property type="match status" value="1"/>
</dbReference>
<dbReference type="InterPro" id="IPR018114">
    <property type="entry name" value="TRYPSIN_HIS"/>
</dbReference>
<evidence type="ECO:0000313" key="8">
    <source>
        <dbReference type="EMBL" id="CAG7719109.1"/>
    </source>
</evidence>
<protein>
    <recommendedName>
        <fullName evidence="5">Phenoloxidase-activating factor 2</fullName>
    </recommendedName>
    <alternativeName>
        <fullName evidence="6">Prophenoloxidase-activating factor II</fullName>
    </alternativeName>
</protein>
<keyword evidence="9" id="KW-1185">Reference proteome</keyword>
<dbReference type="GO" id="GO:0005576">
    <property type="term" value="C:extracellular region"/>
    <property type="evidence" value="ECO:0007669"/>
    <property type="project" value="UniProtKB-SubCell"/>
</dbReference>
<dbReference type="FunFam" id="2.40.10.10:FF:000038">
    <property type="entry name" value="Serine protease"/>
    <property type="match status" value="1"/>
</dbReference>
<evidence type="ECO:0000256" key="1">
    <source>
        <dbReference type="ARBA" id="ARBA00004613"/>
    </source>
</evidence>
<sequence>MEYWSCAAKNGQPYSYCGISEMEVCCFIDYDEIDRSTKDIGNKTNISSGSKPKAIKNSTVLGKPEKNIKVDVNAGVECGKQRVAGNLDSIARFQEWPWHVAILETVDDLYICGGSLISPSRVLTAAHCIASYTKTSPRLKIRAGEYDVSTNGEPLPHVESVVTMIAMHPGFNNTTLENDIAILGLGRDLEYQDNILPICLPPADNPKPVSVSRVRRCVVTGWGRRNENSPHSIVLKEVIVPIWSPDDCEKKLKTSFGPDFKLPASSLCAGDEKRDACDGDGGGPLVCYTDDKWVQEGIVSFGIGCGRRESPGIYTKVSWFSSWIDAFLQNGVSNN</sequence>
<evidence type="ECO:0000256" key="4">
    <source>
        <dbReference type="ARBA" id="ARBA00024195"/>
    </source>
</evidence>
<keyword evidence="2" id="KW-0964">Secreted</keyword>
<dbReference type="GO" id="GO:0006508">
    <property type="term" value="P:proteolysis"/>
    <property type="evidence" value="ECO:0007669"/>
    <property type="project" value="InterPro"/>
</dbReference>
<feature type="domain" description="Peptidase S1" evidence="7">
    <location>
        <begin position="83"/>
        <end position="329"/>
    </location>
</feature>
<gene>
    <name evidence="8" type="ORF">AFUS01_LOCUS8450</name>
</gene>
<evidence type="ECO:0000259" key="7">
    <source>
        <dbReference type="PROSITE" id="PS50240"/>
    </source>
</evidence>
<dbReference type="Proteomes" id="UP000708208">
    <property type="component" value="Unassembled WGS sequence"/>
</dbReference>
<comment type="caution">
    <text evidence="8">The sequence shown here is derived from an EMBL/GenBank/DDBJ whole genome shotgun (WGS) entry which is preliminary data.</text>
</comment>
<organism evidence="8 9">
    <name type="scientific">Allacma fusca</name>
    <dbReference type="NCBI Taxonomy" id="39272"/>
    <lineage>
        <taxon>Eukaryota</taxon>
        <taxon>Metazoa</taxon>
        <taxon>Ecdysozoa</taxon>
        <taxon>Arthropoda</taxon>
        <taxon>Hexapoda</taxon>
        <taxon>Collembola</taxon>
        <taxon>Symphypleona</taxon>
        <taxon>Sminthuridae</taxon>
        <taxon>Allacma</taxon>
    </lineage>
</organism>
<dbReference type="EMBL" id="CAJVCH010058765">
    <property type="protein sequence ID" value="CAG7719109.1"/>
    <property type="molecule type" value="Genomic_DNA"/>
</dbReference>
<dbReference type="GO" id="GO:0004252">
    <property type="term" value="F:serine-type endopeptidase activity"/>
    <property type="evidence" value="ECO:0007669"/>
    <property type="project" value="InterPro"/>
</dbReference>
<keyword evidence="3" id="KW-1015">Disulfide bond</keyword>
<evidence type="ECO:0000256" key="6">
    <source>
        <dbReference type="ARBA" id="ARBA00076468"/>
    </source>
</evidence>
<proteinExistence type="inferred from homology"/>
<evidence type="ECO:0000256" key="3">
    <source>
        <dbReference type="ARBA" id="ARBA00023157"/>
    </source>
</evidence>
<reference evidence="8" key="1">
    <citation type="submission" date="2021-06" db="EMBL/GenBank/DDBJ databases">
        <authorList>
            <person name="Hodson N. C."/>
            <person name="Mongue J. A."/>
            <person name="Jaron S. K."/>
        </authorList>
    </citation>
    <scope>NUCLEOTIDE SEQUENCE</scope>
</reference>
<evidence type="ECO:0000313" key="9">
    <source>
        <dbReference type="Proteomes" id="UP000708208"/>
    </source>
</evidence>
<dbReference type="AlphaFoldDB" id="A0A8J2K3B6"/>
<dbReference type="InterPro" id="IPR001254">
    <property type="entry name" value="Trypsin_dom"/>
</dbReference>
<dbReference type="PROSITE" id="PS50240">
    <property type="entry name" value="TRYPSIN_DOM"/>
    <property type="match status" value="1"/>
</dbReference>
<comment type="similarity">
    <text evidence="4">Belongs to the peptidase S1 family. CLIP subfamily.</text>
</comment>